<feature type="compositionally biased region" description="Low complexity" evidence="2">
    <location>
        <begin position="598"/>
        <end position="608"/>
    </location>
</feature>
<dbReference type="SMART" id="SM00248">
    <property type="entry name" value="ANK"/>
    <property type="match status" value="2"/>
</dbReference>
<dbReference type="GO" id="GO:0051306">
    <property type="term" value="P:mitotic sister chromatid separation"/>
    <property type="evidence" value="ECO:0007669"/>
    <property type="project" value="InterPro"/>
</dbReference>
<dbReference type="GO" id="GO:0007140">
    <property type="term" value="P:male meiotic nuclear division"/>
    <property type="evidence" value="ECO:0007669"/>
    <property type="project" value="InterPro"/>
</dbReference>
<sequence>LYLATSMVICNGGGTLQKHVIGKNISALKQCLIKGLHPNAENENGETALFVASYYGHEDIVDLLLCSGAKPNLPNKQGNTPLHAAASRGHHRVMSRLISSGADLSLVNSDGKRVADVARGRRAIDIVERKWATFQRLINCGHLRPGREHWPPGVMDTGFGPVVIADGSPALLHGLPIVNAATDELRDDPALVRSYRCGAFTEIVSMTWRSSAVSVRQLNRHYVTKATGAYVKCLVLNQAVWEVTAASSLRHPAILTMMAVSVDTHSVHAYPIITPIFERVGLGSLFHHLHVRHQPLNDATRYAYLRQIGEALAFLHSRGVVHTALSSHAVHLVSPSLAKLGCLEYAVCTADTGPRCSYASLNDCYRAVANWLAPELLNRLPATAAADVYGLGVVAWEIWTAQVPHETAQSAADIRRRLSQRSSDWLSRWRDRRLPESLQQLVLSAVLPEPHRRPPLDTVCRLLVYGYWGAQRDGDDRFGDNLARRVRRSSPAACAAAAAEASTSAGARSHRQRSNRRSQRRQQPNRVSQDLTNVSSLATEILMASDNEDEQSDESDGEAAGAAAGAAAASPHGRQRHHLSRRDYLELAAVPPPDRRSWSPGGRSRSPSNGNWAGRRGCRRRHHSCSSASAVGDGAGFKPAGHRTSFDPPCAERCSESPDLIRAASSGGFSSVAADCRRRRQPRAASADSGRPPLPPTARTITRRSEPFAAAGPASPRRPRRSVNRLINQFENIADSGHVSAASSVAATAGVLDSTPVKARPGDPVPTTCRVLLPNSQSARRALNLDGRGNRPTAVDAELVSPSADSRGGHQWQPTDSVREQLNTGFIASSTSSCTGSSSESQQRKQRTAPAMLHPLENGLYRMVFLQPPTESQHHHEQHPHHHHHSQHQQPQRHVAFLRQPQPTSYTKSPTPPISPVVESSPIAFGQARRSWLAAETRREARQVQEREWEAARWRNRRSALGDSGVGLSEVEPTMSEACEMPISQQQRQADSVPVPVVKRKGFGSSGSASNSIQPQDQGSWDSPVEQRHQGFGFATSSIGRTEDAPVPVQVKLKGLLSNSVQVQQEEQQCGGSWDSPVEQRHQGFGSARSSAVEQREAPVPVRMKQKGFFSNSSVQMEQNGGSWDSPVEKRHQGFGSAASSAGEQQQGCTEELAVPVQVKRKGFSSNSVQVHQGEQQQQDEEEGGGSWESPAEKHLSASAGLQVKRKGFGNNMSSASAGNIGQQRDDVWAPVPVSQSTDETATTVSKRRGFGNSGQQRQQQPRRKGFSFGSSQPQTVQQEQDENCGEHQIDQQSADGHSSGGWKLQRGFGFNNRLPDDVEIPVQQSQQADEDNWETPEPQKQPTAECWESAVPVTVHSTADAQVTAPVSQTAQVGFGNSASNQTQVGFGNSATNQTQVGFGNSATNQAQVGFGNSASNQAQVGFGNSASNQAQVGFGNSATNQAQVGFGNSASNQAQVGFGNSATAQAQVGFGNSNTQAQVGFGNSANTQAQVGFGNSASNQAQVGFGNSANTQAQVGFGNSASNQAQVGFGNSNTQAQVEFGNSSTQAQVGFGNSATTQAQVGFGNSATNQPQVGFGNSATTQAQVGFGNSAANQAQVGFGNSATNQAQVGFGNSANTQAQVGFSNSKTQAQVGFGNSNTQAQVGFGNLNIQAQVGFGNSNTQAQVGFGNSNTQAQVGFGSAAVTDCEDPIETDSINEVSQQPQQQQFSDWSELEASHFWPDDSDGDIAESQSAERRGWLAAFTDRVSGLLRRSVGYSDSATSADWSASPASRSSGRINIGIGHRHQFD</sequence>
<feature type="compositionally biased region" description="Polar residues" evidence="2">
    <location>
        <begin position="1138"/>
        <end position="1149"/>
    </location>
</feature>
<dbReference type="PROSITE" id="PS50011">
    <property type="entry name" value="PROTEIN_KINASE_DOM"/>
    <property type="match status" value="1"/>
</dbReference>
<dbReference type="GO" id="GO:0000776">
    <property type="term" value="C:kinetochore"/>
    <property type="evidence" value="ECO:0007669"/>
    <property type="project" value="TreeGrafter"/>
</dbReference>
<feature type="region of interest" description="Disordered" evidence="2">
    <location>
        <begin position="497"/>
        <end position="654"/>
    </location>
</feature>
<dbReference type="Pfam" id="PF07714">
    <property type="entry name" value="PK_Tyr_Ser-Thr"/>
    <property type="match status" value="1"/>
</dbReference>
<comment type="caution">
    <text evidence="4">The sequence shown here is derived from an EMBL/GenBank/DDBJ whole genome shotgun (WGS) entry which is preliminary data.</text>
</comment>
<dbReference type="GO" id="GO:0045171">
    <property type="term" value="C:intercellular bridge"/>
    <property type="evidence" value="ECO:0007669"/>
    <property type="project" value="TreeGrafter"/>
</dbReference>
<dbReference type="STRING" id="282301.A0A267H0D6"/>
<proteinExistence type="predicted"/>
<dbReference type="OrthoDB" id="5962695at2759"/>
<evidence type="ECO:0000256" key="1">
    <source>
        <dbReference type="PROSITE-ProRule" id="PRU00023"/>
    </source>
</evidence>
<feature type="compositionally biased region" description="Polar residues" evidence="2">
    <location>
        <begin position="1234"/>
        <end position="1245"/>
    </location>
</feature>
<feature type="region of interest" description="Disordered" evidence="2">
    <location>
        <begin position="1000"/>
        <end position="1026"/>
    </location>
</feature>
<dbReference type="GO" id="GO:0005524">
    <property type="term" value="F:ATP binding"/>
    <property type="evidence" value="ECO:0007669"/>
    <property type="project" value="InterPro"/>
</dbReference>
<feature type="compositionally biased region" description="Low complexity" evidence="2">
    <location>
        <begin position="1759"/>
        <end position="1773"/>
    </location>
</feature>
<dbReference type="PROSITE" id="PS50088">
    <property type="entry name" value="ANK_REPEAT"/>
    <property type="match status" value="2"/>
</dbReference>
<dbReference type="InterPro" id="IPR039339">
    <property type="entry name" value="Tex14"/>
</dbReference>
<evidence type="ECO:0000313" key="4">
    <source>
        <dbReference type="EMBL" id="PAA91144.1"/>
    </source>
</evidence>
<feature type="region of interest" description="Disordered" evidence="2">
    <location>
        <begin position="828"/>
        <end position="850"/>
    </location>
</feature>
<feature type="region of interest" description="Disordered" evidence="2">
    <location>
        <begin position="1115"/>
        <end position="1150"/>
    </location>
</feature>
<feature type="compositionally biased region" description="Polar residues" evidence="2">
    <location>
        <begin position="1269"/>
        <end position="1279"/>
    </location>
</feature>
<dbReference type="Proteomes" id="UP000215902">
    <property type="component" value="Unassembled WGS sequence"/>
</dbReference>
<feature type="repeat" description="ANK" evidence="1">
    <location>
        <begin position="77"/>
        <end position="109"/>
    </location>
</feature>
<evidence type="ECO:0000256" key="2">
    <source>
        <dbReference type="SAM" id="MobiDB-lite"/>
    </source>
</evidence>
<feature type="compositionally biased region" description="Low complexity" evidence="2">
    <location>
        <begin position="497"/>
        <end position="507"/>
    </location>
</feature>
<feature type="non-terminal residue" evidence="4">
    <location>
        <position position="1"/>
    </location>
</feature>
<evidence type="ECO:0000259" key="3">
    <source>
        <dbReference type="PROSITE" id="PS50011"/>
    </source>
</evidence>
<feature type="compositionally biased region" description="Basic residues" evidence="2">
    <location>
        <begin position="876"/>
        <end position="887"/>
    </location>
</feature>
<dbReference type="GO" id="GO:0043063">
    <property type="term" value="P:intercellular bridge organization"/>
    <property type="evidence" value="ECO:0007669"/>
    <property type="project" value="InterPro"/>
</dbReference>
<name>A0A267H0D6_9PLAT</name>
<dbReference type="Pfam" id="PF12796">
    <property type="entry name" value="Ank_2"/>
    <property type="match status" value="1"/>
</dbReference>
<gene>
    <name evidence="4" type="ORF">BOX15_Mlig033200g1</name>
</gene>
<feature type="region of interest" description="Disordered" evidence="2">
    <location>
        <begin position="1208"/>
        <end position="1227"/>
    </location>
</feature>
<feature type="region of interest" description="Disordered" evidence="2">
    <location>
        <begin position="1071"/>
        <end position="1100"/>
    </location>
</feature>
<dbReference type="Gene3D" id="1.10.510.10">
    <property type="entry name" value="Transferase(Phosphotransferase) domain 1"/>
    <property type="match status" value="1"/>
</dbReference>
<dbReference type="Gene3D" id="1.25.40.20">
    <property type="entry name" value="Ankyrin repeat-containing domain"/>
    <property type="match status" value="1"/>
</dbReference>
<dbReference type="InterPro" id="IPR011009">
    <property type="entry name" value="Kinase-like_dom_sf"/>
</dbReference>
<feature type="region of interest" description="Disordered" evidence="2">
    <location>
        <begin position="870"/>
        <end position="922"/>
    </location>
</feature>
<feature type="region of interest" description="Disordered" evidence="2">
    <location>
        <begin position="666"/>
        <end position="721"/>
    </location>
</feature>
<feature type="repeat" description="ANK" evidence="1">
    <location>
        <begin position="44"/>
        <end position="76"/>
    </location>
</feature>
<dbReference type="PANTHER" id="PTHR23060">
    <property type="entry name" value="TESTIS EXPRESSED GENE 14"/>
    <property type="match status" value="1"/>
</dbReference>
<dbReference type="GO" id="GO:0004672">
    <property type="term" value="F:protein kinase activity"/>
    <property type="evidence" value="ECO:0007669"/>
    <property type="project" value="InterPro"/>
</dbReference>
<organism evidence="4 5">
    <name type="scientific">Macrostomum lignano</name>
    <dbReference type="NCBI Taxonomy" id="282301"/>
    <lineage>
        <taxon>Eukaryota</taxon>
        <taxon>Metazoa</taxon>
        <taxon>Spiralia</taxon>
        <taxon>Lophotrochozoa</taxon>
        <taxon>Platyhelminthes</taxon>
        <taxon>Rhabditophora</taxon>
        <taxon>Macrostomorpha</taxon>
        <taxon>Macrostomida</taxon>
        <taxon>Macrostomidae</taxon>
        <taxon>Macrostomum</taxon>
    </lineage>
</organism>
<dbReference type="InterPro" id="IPR036770">
    <property type="entry name" value="Ankyrin_rpt-contain_sf"/>
</dbReference>
<feature type="region of interest" description="Disordered" evidence="2">
    <location>
        <begin position="1758"/>
        <end position="1790"/>
    </location>
</feature>
<evidence type="ECO:0000313" key="5">
    <source>
        <dbReference type="Proteomes" id="UP000215902"/>
    </source>
</evidence>
<feature type="compositionally biased region" description="Acidic residues" evidence="2">
    <location>
        <begin position="546"/>
        <end position="557"/>
    </location>
</feature>
<dbReference type="GO" id="GO:0030496">
    <property type="term" value="C:midbody"/>
    <property type="evidence" value="ECO:0007669"/>
    <property type="project" value="TreeGrafter"/>
</dbReference>
<dbReference type="InterPro" id="IPR002110">
    <property type="entry name" value="Ankyrin_rpt"/>
</dbReference>
<reference evidence="4 5" key="1">
    <citation type="submission" date="2017-06" db="EMBL/GenBank/DDBJ databases">
        <title>A platform for efficient transgenesis in Macrostomum lignano, a flatworm model organism for stem cell research.</title>
        <authorList>
            <person name="Berezikov E."/>
        </authorList>
    </citation>
    <scope>NUCLEOTIDE SEQUENCE [LARGE SCALE GENOMIC DNA]</scope>
    <source>
        <strain evidence="4">DV1</strain>
        <tissue evidence="4">Whole organism</tissue>
    </source>
</reference>
<feature type="compositionally biased region" description="Basic residues" evidence="2">
    <location>
        <begin position="508"/>
        <end position="520"/>
    </location>
</feature>
<feature type="region of interest" description="Disordered" evidence="2">
    <location>
        <begin position="1234"/>
        <end position="1346"/>
    </location>
</feature>
<dbReference type="InterPro" id="IPR001245">
    <property type="entry name" value="Ser-Thr/Tyr_kinase_cat_dom"/>
</dbReference>
<feature type="domain" description="Protein kinase" evidence="3">
    <location>
        <begin position="189"/>
        <end position="468"/>
    </location>
</feature>
<dbReference type="PROSITE" id="PS50297">
    <property type="entry name" value="ANK_REP_REGION"/>
    <property type="match status" value="2"/>
</dbReference>
<dbReference type="GO" id="GO:0007094">
    <property type="term" value="P:mitotic spindle assembly checkpoint signaling"/>
    <property type="evidence" value="ECO:0007669"/>
    <property type="project" value="InterPro"/>
</dbReference>
<dbReference type="GO" id="GO:0008608">
    <property type="term" value="P:attachment of spindle microtubules to kinetochore"/>
    <property type="evidence" value="ECO:0007669"/>
    <property type="project" value="InterPro"/>
</dbReference>
<dbReference type="InterPro" id="IPR000719">
    <property type="entry name" value="Prot_kinase_dom"/>
</dbReference>
<feature type="compositionally biased region" description="Polar residues" evidence="2">
    <location>
        <begin position="1211"/>
        <end position="1223"/>
    </location>
</feature>
<dbReference type="PANTHER" id="PTHR23060:SF3">
    <property type="entry name" value="TESTIS EXPRESSED 14, INTERCELLULAR BRIDGE FORMING FACTOR"/>
    <property type="match status" value="1"/>
</dbReference>
<keyword evidence="1" id="KW-0040">ANK repeat</keyword>
<feature type="region of interest" description="Disordered" evidence="2">
    <location>
        <begin position="1165"/>
        <end position="1198"/>
    </location>
</feature>
<dbReference type="SUPFAM" id="SSF56112">
    <property type="entry name" value="Protein kinase-like (PK-like)"/>
    <property type="match status" value="1"/>
</dbReference>
<dbReference type="EMBL" id="NIVC01000094">
    <property type="protein sequence ID" value="PAA91144.1"/>
    <property type="molecule type" value="Genomic_DNA"/>
</dbReference>
<protein>
    <recommendedName>
        <fullName evidence="3">Protein kinase domain-containing protein</fullName>
    </recommendedName>
</protein>
<feature type="compositionally biased region" description="Low complexity" evidence="2">
    <location>
        <begin position="558"/>
        <end position="569"/>
    </location>
</feature>
<dbReference type="SUPFAM" id="SSF48403">
    <property type="entry name" value="Ankyrin repeat"/>
    <property type="match status" value="1"/>
</dbReference>
<feature type="compositionally biased region" description="Polar residues" evidence="2">
    <location>
        <begin position="1006"/>
        <end position="1021"/>
    </location>
</feature>
<keyword evidence="5" id="KW-1185">Reference proteome</keyword>
<feature type="compositionally biased region" description="Low complexity" evidence="2">
    <location>
        <begin position="829"/>
        <end position="841"/>
    </location>
</feature>
<accession>A0A267H0D6</accession>